<dbReference type="OrthoDB" id="7581348at2"/>
<proteinExistence type="predicted"/>
<organism evidence="4 5">
    <name type="scientific">Jannaschia rubra</name>
    <dbReference type="NCBI Taxonomy" id="282197"/>
    <lineage>
        <taxon>Bacteria</taxon>
        <taxon>Pseudomonadati</taxon>
        <taxon>Pseudomonadota</taxon>
        <taxon>Alphaproteobacteria</taxon>
        <taxon>Rhodobacterales</taxon>
        <taxon>Roseobacteraceae</taxon>
        <taxon>Jannaschia</taxon>
    </lineage>
</organism>
<dbReference type="SUPFAM" id="SSF50249">
    <property type="entry name" value="Nucleic acid-binding proteins"/>
    <property type="match status" value="1"/>
</dbReference>
<keyword evidence="1 2" id="KW-0238">DNA-binding</keyword>
<dbReference type="Proteomes" id="UP000048908">
    <property type="component" value="Unassembled WGS sequence"/>
</dbReference>
<sequence length="118" mass="13636">MRTFAQFEIIGRVGKHKDVGGTLRVSIAAEYGRKDDRGDFQSKPYWNEVTIFNENVAKWVRENTQPGDVVRAFGTVRQTQWENKEGGTEYGITMAAEDFDNFSQDERRRQARKGDQDQ</sequence>
<feature type="region of interest" description="Disordered" evidence="3">
    <location>
        <begin position="97"/>
        <end position="118"/>
    </location>
</feature>
<gene>
    <name evidence="4" type="ORF">JAN5088_03241</name>
</gene>
<evidence type="ECO:0000313" key="4">
    <source>
        <dbReference type="EMBL" id="CTQ34445.1"/>
    </source>
</evidence>
<dbReference type="GO" id="GO:0003697">
    <property type="term" value="F:single-stranded DNA binding"/>
    <property type="evidence" value="ECO:0007669"/>
    <property type="project" value="InterPro"/>
</dbReference>
<dbReference type="InterPro" id="IPR012340">
    <property type="entry name" value="NA-bd_OB-fold"/>
</dbReference>
<feature type="compositionally biased region" description="Basic and acidic residues" evidence="3">
    <location>
        <begin position="104"/>
        <end position="118"/>
    </location>
</feature>
<name>A0A0M6XWH8_9RHOB</name>
<reference evidence="4 5" key="1">
    <citation type="submission" date="2015-07" db="EMBL/GenBank/DDBJ databases">
        <authorList>
            <person name="Noorani M."/>
        </authorList>
    </citation>
    <scope>NUCLEOTIDE SEQUENCE [LARGE SCALE GENOMIC DNA]</scope>
    <source>
        <strain evidence="4 5">CECT 5088</strain>
    </source>
</reference>
<evidence type="ECO:0000256" key="3">
    <source>
        <dbReference type="SAM" id="MobiDB-lite"/>
    </source>
</evidence>
<dbReference type="Pfam" id="PF00436">
    <property type="entry name" value="SSB"/>
    <property type="match status" value="1"/>
</dbReference>
<dbReference type="Gene3D" id="2.40.50.140">
    <property type="entry name" value="Nucleic acid-binding proteins"/>
    <property type="match status" value="1"/>
</dbReference>
<dbReference type="InterPro" id="IPR000424">
    <property type="entry name" value="Primosome_PriB/ssb"/>
</dbReference>
<dbReference type="EMBL" id="CXPG01000022">
    <property type="protein sequence ID" value="CTQ34445.1"/>
    <property type="molecule type" value="Genomic_DNA"/>
</dbReference>
<keyword evidence="5" id="KW-1185">Reference proteome</keyword>
<protein>
    <submittedName>
        <fullName evidence="4">Single-stranded DNA-binding protein</fullName>
    </submittedName>
</protein>
<dbReference type="AlphaFoldDB" id="A0A0M6XWH8"/>
<dbReference type="RefSeq" id="WP_055683829.1">
    <property type="nucleotide sequence ID" value="NZ_CXPG01000022.1"/>
</dbReference>
<evidence type="ECO:0000256" key="1">
    <source>
        <dbReference type="ARBA" id="ARBA00023125"/>
    </source>
</evidence>
<accession>A0A0M6XWH8</accession>
<dbReference type="PROSITE" id="PS50935">
    <property type="entry name" value="SSB"/>
    <property type="match status" value="1"/>
</dbReference>
<evidence type="ECO:0000256" key="2">
    <source>
        <dbReference type="PROSITE-ProRule" id="PRU00252"/>
    </source>
</evidence>
<evidence type="ECO:0000313" key="5">
    <source>
        <dbReference type="Proteomes" id="UP000048908"/>
    </source>
</evidence>